<sequence>MSKIDRCLVNCNWTNAFVTQVEFLPHDISDHSPIMLTWYDNERKTYPFRFNNAWVGLPGFKEMVAEIWNNPVYANPIQVLMIKEKALKSKIKEWAKANCTKLHEKVQLALEQLEETTTQSNRY</sequence>
<dbReference type="AlphaFoldDB" id="A0A7J6W3D0"/>
<gene>
    <name evidence="1" type="ORF">FRX31_019392</name>
</gene>
<dbReference type="OrthoDB" id="1298693at2759"/>
<organism evidence="1 2">
    <name type="scientific">Thalictrum thalictroides</name>
    <name type="common">Rue-anemone</name>
    <name type="synonym">Anemone thalictroides</name>
    <dbReference type="NCBI Taxonomy" id="46969"/>
    <lineage>
        <taxon>Eukaryota</taxon>
        <taxon>Viridiplantae</taxon>
        <taxon>Streptophyta</taxon>
        <taxon>Embryophyta</taxon>
        <taxon>Tracheophyta</taxon>
        <taxon>Spermatophyta</taxon>
        <taxon>Magnoliopsida</taxon>
        <taxon>Ranunculales</taxon>
        <taxon>Ranunculaceae</taxon>
        <taxon>Thalictroideae</taxon>
        <taxon>Thalictrum</taxon>
    </lineage>
</organism>
<name>A0A7J6W3D0_THATH</name>
<dbReference type="PANTHER" id="PTHR33710">
    <property type="entry name" value="BNAC02G09200D PROTEIN"/>
    <property type="match status" value="1"/>
</dbReference>
<keyword evidence="2" id="KW-1185">Reference proteome</keyword>
<comment type="caution">
    <text evidence="1">The sequence shown here is derived from an EMBL/GenBank/DDBJ whole genome shotgun (WGS) entry which is preliminary data.</text>
</comment>
<evidence type="ECO:0000313" key="2">
    <source>
        <dbReference type="Proteomes" id="UP000554482"/>
    </source>
</evidence>
<accession>A0A7J6W3D0</accession>
<evidence type="ECO:0000313" key="1">
    <source>
        <dbReference type="EMBL" id="KAF5191020.1"/>
    </source>
</evidence>
<protein>
    <submittedName>
        <fullName evidence="1">Uncharacterized protein</fullName>
    </submittedName>
</protein>
<dbReference type="PANTHER" id="PTHR33710:SF71">
    <property type="entry name" value="ENDONUCLEASE_EXONUCLEASE_PHOSPHATASE DOMAIN-CONTAINING PROTEIN"/>
    <property type="match status" value="1"/>
</dbReference>
<reference evidence="1 2" key="1">
    <citation type="submission" date="2020-06" db="EMBL/GenBank/DDBJ databases">
        <title>Transcriptomic and genomic resources for Thalictrum thalictroides and T. hernandezii: Facilitating candidate gene discovery in an emerging model plant lineage.</title>
        <authorList>
            <person name="Arias T."/>
            <person name="Riano-Pachon D.M."/>
            <person name="Di Stilio V.S."/>
        </authorList>
    </citation>
    <scope>NUCLEOTIDE SEQUENCE [LARGE SCALE GENOMIC DNA]</scope>
    <source>
        <strain evidence="2">cv. WT478/WT964</strain>
        <tissue evidence="1">Leaves</tissue>
    </source>
</reference>
<proteinExistence type="predicted"/>
<dbReference type="Proteomes" id="UP000554482">
    <property type="component" value="Unassembled WGS sequence"/>
</dbReference>
<dbReference type="EMBL" id="JABWDY010023313">
    <property type="protein sequence ID" value="KAF5191020.1"/>
    <property type="molecule type" value="Genomic_DNA"/>
</dbReference>